<dbReference type="EMBL" id="JAGQLJ010000182">
    <property type="protein sequence ID" value="MCA9381769.1"/>
    <property type="molecule type" value="Genomic_DNA"/>
</dbReference>
<sequence>MQCKTCSDERIFKYHGRLVSCADCSDDFIKDLIKQLQTIRGMCGNPDAVDACHLINKRLGKIIDWMESK</sequence>
<organism evidence="1 2">
    <name type="scientific">Candidatus Dojkabacteria bacterium</name>
    <dbReference type="NCBI Taxonomy" id="2099670"/>
    <lineage>
        <taxon>Bacteria</taxon>
        <taxon>Candidatus Dojkabacteria</taxon>
    </lineage>
</organism>
<protein>
    <submittedName>
        <fullName evidence="1">Uncharacterized protein</fullName>
    </submittedName>
</protein>
<reference evidence="1" key="2">
    <citation type="journal article" date="2021" name="Microbiome">
        <title>Successional dynamics and alternative stable states in a saline activated sludge microbial community over 9 years.</title>
        <authorList>
            <person name="Wang Y."/>
            <person name="Ye J."/>
            <person name="Ju F."/>
            <person name="Liu L."/>
            <person name="Boyd J.A."/>
            <person name="Deng Y."/>
            <person name="Parks D.H."/>
            <person name="Jiang X."/>
            <person name="Yin X."/>
            <person name="Woodcroft B.J."/>
            <person name="Tyson G.W."/>
            <person name="Hugenholtz P."/>
            <person name="Polz M.F."/>
            <person name="Zhang T."/>
        </authorList>
    </citation>
    <scope>NUCLEOTIDE SEQUENCE</scope>
    <source>
        <strain evidence="1">HKST-UBA13</strain>
    </source>
</reference>
<evidence type="ECO:0000313" key="2">
    <source>
        <dbReference type="Proteomes" id="UP000775877"/>
    </source>
</evidence>
<reference evidence="1" key="1">
    <citation type="submission" date="2020-04" db="EMBL/GenBank/DDBJ databases">
        <authorList>
            <person name="Zhang T."/>
        </authorList>
    </citation>
    <scope>NUCLEOTIDE SEQUENCE</scope>
    <source>
        <strain evidence="1">HKST-UBA13</strain>
    </source>
</reference>
<gene>
    <name evidence="1" type="ORF">KC678_05875</name>
</gene>
<dbReference type="AlphaFoldDB" id="A0A955L2N3"/>
<accession>A0A955L2N3</accession>
<proteinExistence type="predicted"/>
<name>A0A955L2N3_9BACT</name>
<evidence type="ECO:0000313" key="1">
    <source>
        <dbReference type="EMBL" id="MCA9381769.1"/>
    </source>
</evidence>
<dbReference type="Proteomes" id="UP000775877">
    <property type="component" value="Unassembled WGS sequence"/>
</dbReference>
<comment type="caution">
    <text evidence="1">The sequence shown here is derived from an EMBL/GenBank/DDBJ whole genome shotgun (WGS) entry which is preliminary data.</text>
</comment>